<dbReference type="PaxDb" id="65489-OBART01G34090.1"/>
<evidence type="ECO:0000313" key="3">
    <source>
        <dbReference type="Proteomes" id="UP000026960"/>
    </source>
</evidence>
<evidence type="ECO:0000313" key="2">
    <source>
        <dbReference type="EnsemblPlants" id="OBART01G34090.1"/>
    </source>
</evidence>
<dbReference type="Gramene" id="OBART01G34090.1">
    <property type="protein sequence ID" value="OBART01G34090.1"/>
    <property type="gene ID" value="OBART01G34090"/>
</dbReference>
<dbReference type="HOGENOM" id="CLU_022289_0_0_1"/>
<reference evidence="2" key="1">
    <citation type="journal article" date="2009" name="Rice">
        <title>De Novo Next Generation Sequencing of Plant Genomes.</title>
        <authorList>
            <person name="Rounsley S."/>
            <person name="Marri P.R."/>
            <person name="Yu Y."/>
            <person name="He R."/>
            <person name="Sisneros N."/>
            <person name="Goicoechea J.L."/>
            <person name="Lee S.J."/>
            <person name="Angelova A."/>
            <person name="Kudrna D."/>
            <person name="Luo M."/>
            <person name="Affourtit J."/>
            <person name="Desany B."/>
            <person name="Knight J."/>
            <person name="Niazi F."/>
            <person name="Egholm M."/>
            <person name="Wing R.A."/>
        </authorList>
    </citation>
    <scope>NUCLEOTIDE SEQUENCE [LARGE SCALE GENOMIC DNA]</scope>
    <source>
        <strain evidence="2">cv. IRGC 105608</strain>
    </source>
</reference>
<feature type="region of interest" description="Disordered" evidence="1">
    <location>
        <begin position="18"/>
        <end position="62"/>
    </location>
</feature>
<reference evidence="2" key="2">
    <citation type="submission" date="2015-03" db="UniProtKB">
        <authorList>
            <consortium name="EnsemblPlants"/>
        </authorList>
    </citation>
    <scope>IDENTIFICATION</scope>
</reference>
<sequence length="720" mass="76892">MNWRERSTALIVATDTSIREAAAPRAPRGPLFHPSPDHVCSTRRTGPQPGQPASFPPLASGHRYPLSRKDPMSEPLHWEARRGMREPTTPPWGALPIVAAASCVCTSWSAAFGADGLWFPSALGLLHLLGGAEARGPHSSPHRRLFGLFHAASHGQQVKPPRLALDDVSFAVDIIGASGNAILSFAVAARDAGPKNSSSSGNAALLPGERWSVRLTAVRAGAGLAPTAFVMVYAENKEMPAPLTIGIRLRGVLPIPGCSARGTSILVAEVEIMVSIEERFVREVNFWVMQPDYRPRFLCRSHFPSALGLLHLLDADGGADARGPHHPTRPHTATSPGNRALQPPGLAIDIEADSNNVLSFAVTARDAGPKNSVFQFGVDTGDMNEAVGRAERWRVRLTAVLARVEPGFAPAAFMMIDPVPEELEIPKADEIGMGVCVYAGLPAPGGCDDWGDAIPEARMEIKVTGEKRFVQEVNFGVTLLTSDSDSDGRLIDMLACAAVEADGSVSRARKRPRIGVSAEPARPTAPMLGSEPPWLVLRLVGPFLDAESLAAASARRRALPPPRLALDDVTFAIDIFAASGENTLSFVVAARDAIAKTGRFQFEVDLTGRNAEVGRGEFWSVRWTALRAGLIGFAPLAVEMMDAKAPAARARALFGGATGETWATGCLPAPGCSGATVEAEVVFEVSGEERLLEKVRFGVMAQCRYVSIDDGLRYLQHFLL</sequence>
<name>A0A0D3EV45_9ORYZ</name>
<dbReference type="EnsemblPlants" id="OBART01G34090.1">
    <property type="protein sequence ID" value="OBART01G34090.1"/>
    <property type="gene ID" value="OBART01G34090"/>
</dbReference>
<evidence type="ECO:0000256" key="1">
    <source>
        <dbReference type="SAM" id="MobiDB-lite"/>
    </source>
</evidence>
<organism evidence="2">
    <name type="scientific">Oryza barthii</name>
    <dbReference type="NCBI Taxonomy" id="65489"/>
    <lineage>
        <taxon>Eukaryota</taxon>
        <taxon>Viridiplantae</taxon>
        <taxon>Streptophyta</taxon>
        <taxon>Embryophyta</taxon>
        <taxon>Tracheophyta</taxon>
        <taxon>Spermatophyta</taxon>
        <taxon>Magnoliopsida</taxon>
        <taxon>Liliopsida</taxon>
        <taxon>Poales</taxon>
        <taxon>Poaceae</taxon>
        <taxon>BOP clade</taxon>
        <taxon>Oryzoideae</taxon>
        <taxon>Oryzeae</taxon>
        <taxon>Oryzinae</taxon>
        <taxon>Oryza</taxon>
    </lineage>
</organism>
<dbReference type="Proteomes" id="UP000026960">
    <property type="component" value="Chromosome 1"/>
</dbReference>
<keyword evidence="3" id="KW-1185">Reference proteome</keyword>
<feature type="region of interest" description="Disordered" evidence="1">
    <location>
        <begin position="318"/>
        <end position="339"/>
    </location>
</feature>
<proteinExistence type="predicted"/>
<dbReference type="eggNOG" id="ENOG502RXK2">
    <property type="taxonomic scope" value="Eukaryota"/>
</dbReference>
<accession>A0A0D3EV45</accession>
<protein>
    <submittedName>
        <fullName evidence="2">Uncharacterized protein</fullName>
    </submittedName>
</protein>
<dbReference type="AlphaFoldDB" id="A0A0D3EV45"/>